<accession>A0A820KBD0</accession>
<organism evidence="2 3">
    <name type="scientific">Rotaria magnacalcarata</name>
    <dbReference type="NCBI Taxonomy" id="392030"/>
    <lineage>
        <taxon>Eukaryota</taxon>
        <taxon>Metazoa</taxon>
        <taxon>Spiralia</taxon>
        <taxon>Gnathifera</taxon>
        <taxon>Rotifera</taxon>
        <taxon>Eurotatoria</taxon>
        <taxon>Bdelloidea</taxon>
        <taxon>Philodinida</taxon>
        <taxon>Philodinidae</taxon>
        <taxon>Rotaria</taxon>
    </lineage>
</organism>
<feature type="region of interest" description="Disordered" evidence="1">
    <location>
        <begin position="107"/>
        <end position="152"/>
    </location>
</feature>
<dbReference type="Proteomes" id="UP000663866">
    <property type="component" value="Unassembled WGS sequence"/>
</dbReference>
<keyword evidence="3" id="KW-1185">Reference proteome</keyword>
<feature type="compositionally biased region" description="Acidic residues" evidence="1">
    <location>
        <begin position="136"/>
        <end position="152"/>
    </location>
</feature>
<feature type="non-terminal residue" evidence="2">
    <location>
        <position position="1"/>
    </location>
</feature>
<evidence type="ECO:0000256" key="1">
    <source>
        <dbReference type="SAM" id="MobiDB-lite"/>
    </source>
</evidence>
<evidence type="ECO:0000313" key="2">
    <source>
        <dbReference type="EMBL" id="CAF4337766.1"/>
    </source>
</evidence>
<proteinExistence type="predicted"/>
<dbReference type="EMBL" id="CAJOBG010024894">
    <property type="protein sequence ID" value="CAF4337766.1"/>
    <property type="molecule type" value="Genomic_DNA"/>
</dbReference>
<name>A0A820KBD0_9BILA</name>
<feature type="compositionally biased region" description="Acidic residues" evidence="1">
    <location>
        <begin position="117"/>
        <end position="128"/>
    </location>
</feature>
<gene>
    <name evidence="2" type="ORF">OVN521_LOCUS32516</name>
</gene>
<evidence type="ECO:0000313" key="3">
    <source>
        <dbReference type="Proteomes" id="UP000663866"/>
    </source>
</evidence>
<comment type="caution">
    <text evidence="2">The sequence shown here is derived from an EMBL/GenBank/DDBJ whole genome shotgun (WGS) entry which is preliminary data.</text>
</comment>
<protein>
    <submittedName>
        <fullName evidence="2">Uncharacterized protein</fullName>
    </submittedName>
</protein>
<reference evidence="2" key="1">
    <citation type="submission" date="2021-02" db="EMBL/GenBank/DDBJ databases">
        <authorList>
            <person name="Nowell W R."/>
        </authorList>
    </citation>
    <scope>NUCLEOTIDE SEQUENCE</scope>
</reference>
<sequence>KDFLRRSQQLMILNQLKHDQSDTKPSFPVHHKHAREQLSFSSYDVDEIDKLDIEQIILQAFNQAMMVVKHSKIYYKLNKYNINSLYDLSQYIYDVLNKNSRMINYSLPSSNSSTDEFGLDEDNDDNDDMNSIQDISADEVMSDDLDDPISDDDLLSTEKKFQWYTISRSN</sequence>
<dbReference type="AlphaFoldDB" id="A0A820KBD0"/>